<accession>A0A8J2VBP4</accession>
<dbReference type="Pfam" id="PF19508">
    <property type="entry name" value="DUF6042"/>
    <property type="match status" value="1"/>
</dbReference>
<dbReference type="InterPro" id="IPR046105">
    <property type="entry name" value="DUF6042"/>
</dbReference>
<dbReference type="AlphaFoldDB" id="A0A8J2VBP4"/>
<keyword evidence="2" id="KW-1185">Reference proteome</keyword>
<dbReference type="EMBL" id="BMHQ01000002">
    <property type="protein sequence ID" value="GGE08991.1"/>
    <property type="molecule type" value="Genomic_DNA"/>
</dbReference>
<dbReference type="Proteomes" id="UP000625210">
    <property type="component" value="Unassembled WGS sequence"/>
</dbReference>
<organism evidence="1 2">
    <name type="scientific">Marinithermofilum abyssi</name>
    <dbReference type="NCBI Taxonomy" id="1571185"/>
    <lineage>
        <taxon>Bacteria</taxon>
        <taxon>Bacillati</taxon>
        <taxon>Bacillota</taxon>
        <taxon>Bacilli</taxon>
        <taxon>Bacillales</taxon>
        <taxon>Thermoactinomycetaceae</taxon>
        <taxon>Marinithermofilum</taxon>
    </lineage>
</organism>
<reference evidence="1" key="2">
    <citation type="submission" date="2020-09" db="EMBL/GenBank/DDBJ databases">
        <authorList>
            <person name="Sun Q."/>
            <person name="Zhou Y."/>
        </authorList>
    </citation>
    <scope>NUCLEOTIDE SEQUENCE</scope>
    <source>
        <strain evidence="1">CGMCC 1.15179</strain>
    </source>
</reference>
<dbReference type="RefSeq" id="WP_188646583.1">
    <property type="nucleotide sequence ID" value="NZ_BMHQ01000002.1"/>
</dbReference>
<gene>
    <name evidence="1" type="ORF">GCM10011571_07910</name>
</gene>
<protein>
    <submittedName>
        <fullName evidence="1">Uncharacterized protein</fullName>
    </submittedName>
</protein>
<sequence>MADVQTVLSNVSDQREELDIPIPPGLFDYFWLRYIPEATFSMIQPILVQIARGSTREEIIRHVENKFRKEARPVCFNFEQQEFANELEKEEYEITRSKEEKIRHVLAQNELTYPVTVEDSISLLFRLGILVETERDEKRLVDMVYHPFPKPQDVLTFEPAQLRRLEKLQSGEETENEADALMTARRVFFKR</sequence>
<evidence type="ECO:0000313" key="2">
    <source>
        <dbReference type="Proteomes" id="UP000625210"/>
    </source>
</evidence>
<proteinExistence type="predicted"/>
<reference evidence="1" key="1">
    <citation type="journal article" date="2014" name="Int. J. Syst. Evol. Microbiol.">
        <title>Complete genome sequence of Corynebacterium casei LMG S-19264T (=DSM 44701T), isolated from a smear-ripened cheese.</title>
        <authorList>
            <consortium name="US DOE Joint Genome Institute (JGI-PGF)"/>
            <person name="Walter F."/>
            <person name="Albersmeier A."/>
            <person name="Kalinowski J."/>
            <person name="Ruckert C."/>
        </authorList>
    </citation>
    <scope>NUCLEOTIDE SEQUENCE</scope>
    <source>
        <strain evidence="1">CGMCC 1.15179</strain>
    </source>
</reference>
<evidence type="ECO:0000313" key="1">
    <source>
        <dbReference type="EMBL" id="GGE08991.1"/>
    </source>
</evidence>
<comment type="caution">
    <text evidence="1">The sequence shown here is derived from an EMBL/GenBank/DDBJ whole genome shotgun (WGS) entry which is preliminary data.</text>
</comment>
<name>A0A8J2VBP4_9BACL</name>